<dbReference type="InterPro" id="IPR052493">
    <property type="entry name" value="TNFRSF1A"/>
</dbReference>
<keyword evidence="7" id="KW-1133">Transmembrane helix</keyword>
<feature type="signal peptide" evidence="8">
    <location>
        <begin position="1"/>
        <end position="30"/>
    </location>
</feature>
<dbReference type="SUPFAM" id="SSF57586">
    <property type="entry name" value="TNF receptor-like"/>
    <property type="match status" value="2"/>
</dbReference>
<evidence type="ECO:0000256" key="3">
    <source>
        <dbReference type="ARBA" id="ARBA00022737"/>
    </source>
</evidence>
<gene>
    <name evidence="11" type="ORF">IRJ41_018196</name>
</gene>
<protein>
    <submittedName>
        <fullName evidence="11">Tumor necrosis factor receptor superfamily member 1A</fullName>
    </submittedName>
</protein>
<evidence type="ECO:0000259" key="10">
    <source>
        <dbReference type="PROSITE" id="PS50050"/>
    </source>
</evidence>
<evidence type="ECO:0000256" key="5">
    <source>
        <dbReference type="ARBA" id="ARBA00023180"/>
    </source>
</evidence>
<feature type="disulfide bond" evidence="6">
    <location>
        <begin position="72"/>
        <end position="87"/>
    </location>
</feature>
<dbReference type="InterPro" id="IPR000488">
    <property type="entry name" value="Death_dom"/>
</dbReference>
<keyword evidence="2 8" id="KW-0732">Signal</keyword>
<keyword evidence="1" id="KW-0053">Apoptosis</keyword>
<feature type="repeat" description="TNFR-Cys" evidence="6">
    <location>
        <begin position="71"/>
        <end position="112"/>
    </location>
</feature>
<dbReference type="Pfam" id="PF00531">
    <property type="entry name" value="Death"/>
    <property type="match status" value="1"/>
</dbReference>
<dbReference type="Gene3D" id="1.10.533.10">
    <property type="entry name" value="Death Domain, Fas"/>
    <property type="match status" value="1"/>
</dbReference>
<feature type="chain" id="PRO_5040820923" evidence="8">
    <location>
        <begin position="31"/>
        <end position="380"/>
    </location>
</feature>
<evidence type="ECO:0000256" key="4">
    <source>
        <dbReference type="ARBA" id="ARBA00023157"/>
    </source>
</evidence>
<dbReference type="GO" id="GO:0045121">
    <property type="term" value="C:membrane raft"/>
    <property type="evidence" value="ECO:0007669"/>
    <property type="project" value="TreeGrafter"/>
</dbReference>
<evidence type="ECO:0000313" key="11">
    <source>
        <dbReference type="EMBL" id="KAI7807038.1"/>
    </source>
</evidence>
<evidence type="ECO:0000256" key="2">
    <source>
        <dbReference type="ARBA" id="ARBA00022729"/>
    </source>
</evidence>
<keyword evidence="4 6" id="KW-1015">Disulfide bond</keyword>
<keyword evidence="7" id="KW-0812">Transmembrane</keyword>
<dbReference type="Gene3D" id="2.10.50.10">
    <property type="entry name" value="Tumor Necrosis Factor Receptor, subunit A, domain 2"/>
    <property type="match status" value="2"/>
</dbReference>
<dbReference type="GO" id="GO:0006915">
    <property type="term" value="P:apoptotic process"/>
    <property type="evidence" value="ECO:0007669"/>
    <property type="project" value="UniProtKB-KW"/>
</dbReference>
<feature type="domain" description="TNFR-Cys" evidence="10">
    <location>
        <begin position="71"/>
        <end position="112"/>
    </location>
</feature>
<comment type="caution">
    <text evidence="11">The sequence shown here is derived from an EMBL/GenBank/DDBJ whole genome shotgun (WGS) entry which is preliminary data.</text>
</comment>
<feature type="domain" description="TNFR-Cys" evidence="10">
    <location>
        <begin position="113"/>
        <end position="156"/>
    </location>
</feature>
<organism evidence="11 12">
    <name type="scientific">Triplophysa rosa</name>
    <name type="common">Cave loach</name>
    <dbReference type="NCBI Taxonomy" id="992332"/>
    <lineage>
        <taxon>Eukaryota</taxon>
        <taxon>Metazoa</taxon>
        <taxon>Chordata</taxon>
        <taxon>Craniata</taxon>
        <taxon>Vertebrata</taxon>
        <taxon>Euteleostomi</taxon>
        <taxon>Actinopterygii</taxon>
        <taxon>Neopterygii</taxon>
        <taxon>Teleostei</taxon>
        <taxon>Ostariophysi</taxon>
        <taxon>Cypriniformes</taxon>
        <taxon>Nemacheilidae</taxon>
        <taxon>Triplophysa</taxon>
    </lineage>
</organism>
<feature type="domain" description="Death" evidence="9">
    <location>
        <begin position="288"/>
        <end position="378"/>
    </location>
</feature>
<dbReference type="InterPro" id="IPR011029">
    <property type="entry name" value="DEATH-like_dom_sf"/>
</dbReference>
<evidence type="ECO:0000256" key="1">
    <source>
        <dbReference type="ARBA" id="ARBA00022703"/>
    </source>
</evidence>
<keyword evidence="11" id="KW-0675">Receptor</keyword>
<reference evidence="11" key="1">
    <citation type="submission" date="2021-02" db="EMBL/GenBank/DDBJ databases">
        <title>Comparative genomics reveals that relaxation of natural selection precedes convergent phenotypic evolution of cavefish.</title>
        <authorList>
            <person name="Peng Z."/>
        </authorList>
    </citation>
    <scope>NUCLEOTIDE SEQUENCE</scope>
    <source>
        <tissue evidence="11">Muscle</tissue>
    </source>
</reference>
<dbReference type="PANTHER" id="PTHR46861">
    <property type="entry name" value="TUMOR NECROSIS FACTOR RECEPTOR SUPERFAMILY MEMBER 1A"/>
    <property type="match status" value="1"/>
</dbReference>
<dbReference type="GO" id="GO:0006954">
    <property type="term" value="P:inflammatory response"/>
    <property type="evidence" value="ECO:0007669"/>
    <property type="project" value="TreeGrafter"/>
</dbReference>
<dbReference type="PROSITE" id="PS50050">
    <property type="entry name" value="TNFR_NGFR_2"/>
    <property type="match status" value="2"/>
</dbReference>
<comment type="caution">
    <text evidence="6">Lacks conserved residue(s) required for the propagation of feature annotation.</text>
</comment>
<dbReference type="GO" id="GO:0005031">
    <property type="term" value="F:tumor necrosis factor receptor activity"/>
    <property type="evidence" value="ECO:0007669"/>
    <property type="project" value="TreeGrafter"/>
</dbReference>
<dbReference type="Proteomes" id="UP001059041">
    <property type="component" value="Linkage Group LG8"/>
</dbReference>
<sequence length="380" mass="42775">MTQHNTTHRRKHHLSICLLLVLFCQSYVVGQGQCSENEYWNDQGFCCDKCHAGFKLIQKCPALGQRSVCKKCDAGTYSEKANFYRNCFKCTSCKKPNMVTVSNCTVTSNSTCKCNDGYYMKKLTTSTLECRLCKNCGPGQWKIGNCTGEDYNHCMCKDKHYSVKPNSCEPCVRCQEGCGFLCNSSKTLNTVRSPTTDTVSQIVVPVCSCIMAVAVGVFMLYEGIRLWRKRKRALSAQSSPHDPVSMTEVETMVVTDSPDSVMKHVPKPCETERASELPDCVPREIKVAEFIYFVLDEIPVARFKEVVRRLGISEQDIDRAERDNRAFKDAQYQMLKVWSDRGSGGGNNILPCHLIQLFIDTLGDMFLASCADSIENRFLS</sequence>
<evidence type="ECO:0000256" key="8">
    <source>
        <dbReference type="SAM" id="SignalP"/>
    </source>
</evidence>
<dbReference type="EMBL" id="JAFHDT010000008">
    <property type="protein sequence ID" value="KAI7807038.1"/>
    <property type="molecule type" value="Genomic_DNA"/>
</dbReference>
<dbReference type="GO" id="GO:0043120">
    <property type="term" value="F:tumor necrosis factor binding"/>
    <property type="evidence" value="ECO:0007669"/>
    <property type="project" value="TreeGrafter"/>
</dbReference>
<dbReference type="CDD" id="cd08313">
    <property type="entry name" value="Death_TNFR1"/>
    <property type="match status" value="1"/>
</dbReference>
<dbReference type="SUPFAM" id="SSF47986">
    <property type="entry name" value="DEATH domain"/>
    <property type="match status" value="1"/>
</dbReference>
<keyword evidence="12" id="KW-1185">Reference proteome</keyword>
<keyword evidence="7" id="KW-0472">Membrane</keyword>
<dbReference type="PANTHER" id="PTHR46861:SF1">
    <property type="entry name" value="TUMOR NECROSIS FACTOR RECEPTOR SUPERFAMILY MEMBER 1A"/>
    <property type="match status" value="1"/>
</dbReference>
<dbReference type="PROSITE" id="PS50017">
    <property type="entry name" value="DEATH_DOMAIN"/>
    <property type="match status" value="1"/>
</dbReference>
<evidence type="ECO:0000256" key="6">
    <source>
        <dbReference type="PROSITE-ProRule" id="PRU00206"/>
    </source>
</evidence>
<evidence type="ECO:0000259" key="9">
    <source>
        <dbReference type="PROSITE" id="PS50017"/>
    </source>
</evidence>
<feature type="repeat" description="TNFR-Cys" evidence="6">
    <location>
        <begin position="113"/>
        <end position="156"/>
    </location>
</feature>
<evidence type="ECO:0000256" key="7">
    <source>
        <dbReference type="SAM" id="Phobius"/>
    </source>
</evidence>
<dbReference type="PROSITE" id="PS00652">
    <property type="entry name" value="TNFR_NGFR_1"/>
    <property type="match status" value="1"/>
</dbReference>
<dbReference type="SMART" id="SM00208">
    <property type="entry name" value="TNFR"/>
    <property type="match status" value="4"/>
</dbReference>
<accession>A0A9W7WRJ7</accession>
<feature type="disulfide bond" evidence="6">
    <location>
        <begin position="133"/>
        <end position="146"/>
    </location>
</feature>
<dbReference type="GO" id="GO:0043235">
    <property type="term" value="C:receptor complex"/>
    <property type="evidence" value="ECO:0007669"/>
    <property type="project" value="TreeGrafter"/>
</dbReference>
<keyword evidence="5" id="KW-0325">Glycoprotein</keyword>
<evidence type="ECO:0000313" key="12">
    <source>
        <dbReference type="Proteomes" id="UP001059041"/>
    </source>
</evidence>
<dbReference type="AlphaFoldDB" id="A0A9W7WRJ7"/>
<dbReference type="InterPro" id="IPR033994">
    <property type="entry name" value="TNFRSF1A_death"/>
</dbReference>
<dbReference type="OrthoDB" id="9408020at2759"/>
<dbReference type="Pfam" id="PF00020">
    <property type="entry name" value="TNFR_c6"/>
    <property type="match status" value="1"/>
</dbReference>
<dbReference type="InterPro" id="IPR001368">
    <property type="entry name" value="TNFR/NGFR_Cys_rich_reg"/>
</dbReference>
<name>A0A9W7WRJ7_TRIRA</name>
<proteinExistence type="predicted"/>
<feature type="transmembrane region" description="Helical" evidence="7">
    <location>
        <begin position="202"/>
        <end position="221"/>
    </location>
</feature>
<keyword evidence="3" id="KW-0677">Repeat</keyword>